<dbReference type="EMBL" id="JAKIKS010000222">
    <property type="protein sequence ID" value="MCL1127820.1"/>
    <property type="molecule type" value="Genomic_DNA"/>
</dbReference>
<evidence type="ECO:0000313" key="4">
    <source>
        <dbReference type="Proteomes" id="UP001203423"/>
    </source>
</evidence>
<keyword evidence="4" id="KW-1185">Reference proteome</keyword>
<dbReference type="RefSeq" id="WP_248943251.1">
    <property type="nucleotide sequence ID" value="NZ_JAKIKS010000222.1"/>
</dbReference>
<dbReference type="Pfam" id="PF14690">
    <property type="entry name" value="Zn_ribbon_ISL3"/>
    <property type="match status" value="1"/>
</dbReference>
<proteinExistence type="predicted"/>
<feature type="domain" description="Transposase IS204/IS1001/IS1096/IS1165 helix-turn-helix" evidence="1">
    <location>
        <begin position="62"/>
        <end position="110"/>
    </location>
</feature>
<dbReference type="InterPro" id="IPR032877">
    <property type="entry name" value="Transposase_HTH"/>
</dbReference>
<dbReference type="Pfam" id="PF13542">
    <property type="entry name" value="HTH_Tnp_ISL3"/>
    <property type="match status" value="1"/>
</dbReference>
<dbReference type="Proteomes" id="UP001203423">
    <property type="component" value="Unassembled WGS sequence"/>
</dbReference>
<feature type="domain" description="Transposase IS204/IS1001/IS1096/IS1165 zinc-finger" evidence="2">
    <location>
        <begin position="9"/>
        <end position="53"/>
    </location>
</feature>
<protein>
    <submittedName>
        <fullName evidence="3">Transposase family protein</fullName>
    </submittedName>
</protein>
<dbReference type="InterPro" id="IPR029261">
    <property type="entry name" value="Transposase_Znf"/>
</dbReference>
<evidence type="ECO:0000259" key="2">
    <source>
        <dbReference type="Pfam" id="PF14690"/>
    </source>
</evidence>
<organism evidence="3 4">
    <name type="scientific">Shewanella surugensis</name>
    <dbReference type="NCBI Taxonomy" id="212020"/>
    <lineage>
        <taxon>Bacteria</taxon>
        <taxon>Pseudomonadati</taxon>
        <taxon>Pseudomonadota</taxon>
        <taxon>Gammaproteobacteria</taxon>
        <taxon>Alteromonadales</taxon>
        <taxon>Shewanellaceae</taxon>
        <taxon>Shewanella</taxon>
    </lineage>
</organism>
<gene>
    <name evidence="3" type="ORF">L2764_26015</name>
</gene>
<accession>A0ABT0LJH7</accession>
<evidence type="ECO:0000313" key="3">
    <source>
        <dbReference type="EMBL" id="MCL1127820.1"/>
    </source>
</evidence>
<reference evidence="3 4" key="1">
    <citation type="submission" date="2022-01" db="EMBL/GenBank/DDBJ databases">
        <title>Whole genome-based taxonomy of the Shewanellaceae.</title>
        <authorList>
            <person name="Martin-Rodriguez A.J."/>
        </authorList>
    </citation>
    <scope>NUCLEOTIDE SEQUENCE [LARGE SCALE GENOMIC DNA]</scope>
    <source>
        <strain evidence="3 4">DSM 17177</strain>
    </source>
</reference>
<evidence type="ECO:0000259" key="1">
    <source>
        <dbReference type="Pfam" id="PF13542"/>
    </source>
</evidence>
<sequence>MVSKCTHSTCRKCGQPATKRNGYGTKILVQHTKILERKVYLRIKPVKYECKECDDHPTTTEQYGWCGQNTKITKALEKYLMLCLINSTLEDVSRKERVSDKTIMRAVSRQVNNKVDWSQYTDLAPLQSLAGV</sequence>
<name>A0ABT0LJH7_9GAMM</name>
<comment type="caution">
    <text evidence="3">The sequence shown here is derived from an EMBL/GenBank/DDBJ whole genome shotgun (WGS) entry which is preliminary data.</text>
</comment>